<comment type="caution">
    <text evidence="1">The sequence shown here is derived from an EMBL/GenBank/DDBJ whole genome shotgun (WGS) entry which is preliminary data.</text>
</comment>
<keyword evidence="2" id="KW-1185">Reference proteome</keyword>
<dbReference type="Proteomes" id="UP000821865">
    <property type="component" value="Chromosome 7"/>
</dbReference>
<evidence type="ECO:0000313" key="1">
    <source>
        <dbReference type="EMBL" id="KAH7940789.1"/>
    </source>
</evidence>
<accession>A0ACB8CDH6</accession>
<sequence>MIQIPGRSSQQRARKPRRRAIVAEKVKRPQQKDEADGPPPRATKNAPDDDDRAGQAGNKSRSSPRADFQQHQEGGRSPLKGKKAVAADNRRAHAGRKSLSSPDAKVHSVKVPCPKPQQKRGDSFQASTRFLQAIVWNNALRRQLLEDQLDKTIDACEDFGAYVCRRWLPRKEFAELSRSMLSDMVLSWLSRLPDTLTKSAARLPVGRKAAAMFNSCLTQFMHDHGLAWPEFPDGSIKPLEALFDLSFNWRVHLWLRLNVLAVTRHYNRRLITVSPNDILALWWQVFRQIPKQRFDTVYQAFFKMFAKNTTIRPRTEDINKIKKGLEIIFETFLPGGKWNARSPNLLSLRELDSHSSVAIGEQLMHNLNSALRIDPPVTMEDLVLLSDDAILEGTFGLISNYSDRDVLQHLSWLFMQACAVVADPAKVLVVLHGNKHHAVEQLPRFCARQVEDSYNPMVSAMASVAHFAVDERRSIDDFLAEIRQMALNKTLAATWLDNATSKLAADKLKNVEAVLWPAKKFLTTRALGEVYAHFPETGAWFANFWIESRRSQRGLFGSEAGVEEQRIRDSMAPPYIEFVHGLNKLSLSIGALAPPLYYPNGTNAMLYGGLGNFYAKGLLEAIDDDGVRVGPFFGNFCVFDLHDGSPPGLTFR</sequence>
<proteinExistence type="predicted"/>
<dbReference type="EMBL" id="CM023476">
    <property type="protein sequence ID" value="KAH7940789.1"/>
    <property type="molecule type" value="Genomic_DNA"/>
</dbReference>
<gene>
    <name evidence="1" type="ORF">HPB49_005823</name>
</gene>
<name>A0ACB8CDH6_DERSI</name>
<organism evidence="1 2">
    <name type="scientific">Dermacentor silvarum</name>
    <name type="common">Tick</name>
    <dbReference type="NCBI Taxonomy" id="543639"/>
    <lineage>
        <taxon>Eukaryota</taxon>
        <taxon>Metazoa</taxon>
        <taxon>Ecdysozoa</taxon>
        <taxon>Arthropoda</taxon>
        <taxon>Chelicerata</taxon>
        <taxon>Arachnida</taxon>
        <taxon>Acari</taxon>
        <taxon>Parasitiformes</taxon>
        <taxon>Ixodida</taxon>
        <taxon>Ixodoidea</taxon>
        <taxon>Ixodidae</taxon>
        <taxon>Rhipicephalinae</taxon>
        <taxon>Dermacentor</taxon>
    </lineage>
</organism>
<reference evidence="1" key="1">
    <citation type="submission" date="2020-05" db="EMBL/GenBank/DDBJ databases">
        <title>Large-scale comparative analyses of tick genomes elucidate their genetic diversity and vector capacities.</title>
        <authorList>
            <person name="Jia N."/>
            <person name="Wang J."/>
            <person name="Shi W."/>
            <person name="Du L."/>
            <person name="Sun Y."/>
            <person name="Zhan W."/>
            <person name="Jiang J."/>
            <person name="Wang Q."/>
            <person name="Zhang B."/>
            <person name="Ji P."/>
            <person name="Sakyi L.B."/>
            <person name="Cui X."/>
            <person name="Yuan T."/>
            <person name="Jiang B."/>
            <person name="Yang W."/>
            <person name="Lam T.T.-Y."/>
            <person name="Chang Q."/>
            <person name="Ding S."/>
            <person name="Wang X."/>
            <person name="Zhu J."/>
            <person name="Ruan X."/>
            <person name="Zhao L."/>
            <person name="Wei J."/>
            <person name="Que T."/>
            <person name="Du C."/>
            <person name="Cheng J."/>
            <person name="Dai P."/>
            <person name="Han X."/>
            <person name="Huang E."/>
            <person name="Gao Y."/>
            <person name="Liu J."/>
            <person name="Shao H."/>
            <person name="Ye R."/>
            <person name="Li L."/>
            <person name="Wei W."/>
            <person name="Wang X."/>
            <person name="Wang C."/>
            <person name="Yang T."/>
            <person name="Huo Q."/>
            <person name="Li W."/>
            <person name="Guo W."/>
            <person name="Chen H."/>
            <person name="Zhou L."/>
            <person name="Ni X."/>
            <person name="Tian J."/>
            <person name="Zhou Y."/>
            <person name="Sheng Y."/>
            <person name="Liu T."/>
            <person name="Pan Y."/>
            <person name="Xia L."/>
            <person name="Li J."/>
            <person name="Zhao F."/>
            <person name="Cao W."/>
        </authorList>
    </citation>
    <scope>NUCLEOTIDE SEQUENCE</scope>
    <source>
        <strain evidence="1">Dsil-2018</strain>
    </source>
</reference>
<protein>
    <submittedName>
        <fullName evidence="1">Uncharacterized protein</fullName>
    </submittedName>
</protein>
<evidence type="ECO:0000313" key="2">
    <source>
        <dbReference type="Proteomes" id="UP000821865"/>
    </source>
</evidence>